<proteinExistence type="inferred from homology"/>
<evidence type="ECO:0000256" key="8">
    <source>
        <dbReference type="ARBA" id="ARBA00022840"/>
    </source>
</evidence>
<evidence type="ECO:0000256" key="6">
    <source>
        <dbReference type="ARBA" id="ARBA00022741"/>
    </source>
</evidence>
<feature type="transmembrane region" description="Helical" evidence="12">
    <location>
        <begin position="152"/>
        <end position="173"/>
    </location>
</feature>
<evidence type="ECO:0000256" key="3">
    <source>
        <dbReference type="ARBA" id="ARBA00022496"/>
    </source>
</evidence>
<dbReference type="VEuPathDB" id="FungiDB:SeMB42_g03026"/>
<evidence type="ECO:0000256" key="10">
    <source>
        <dbReference type="ARBA" id="ARBA00023136"/>
    </source>
</evidence>
<dbReference type="GO" id="GO:0005381">
    <property type="term" value="F:iron ion transmembrane transporter activity"/>
    <property type="evidence" value="ECO:0007669"/>
    <property type="project" value="InterPro"/>
</dbReference>
<comment type="subcellular location">
    <subcellularLocation>
        <location evidence="1">Membrane</location>
        <topology evidence="1">Multi-pass membrane protein</topology>
    </subcellularLocation>
</comment>
<keyword evidence="14" id="KW-1185">Reference proteome</keyword>
<dbReference type="GO" id="GO:0005524">
    <property type="term" value="F:ATP binding"/>
    <property type="evidence" value="ECO:0007669"/>
    <property type="project" value="UniProtKB-KW"/>
</dbReference>
<evidence type="ECO:0000313" key="14">
    <source>
        <dbReference type="Proteomes" id="UP000317494"/>
    </source>
</evidence>
<evidence type="ECO:0000256" key="11">
    <source>
        <dbReference type="SAM" id="MobiDB-lite"/>
    </source>
</evidence>
<dbReference type="Pfam" id="PF00871">
    <property type="entry name" value="Acetate_kinase"/>
    <property type="match status" value="1"/>
</dbReference>
<feature type="transmembrane region" description="Helical" evidence="12">
    <location>
        <begin position="116"/>
        <end position="140"/>
    </location>
</feature>
<dbReference type="Proteomes" id="UP000317494">
    <property type="component" value="Unassembled WGS sequence"/>
</dbReference>
<dbReference type="PROSITE" id="PS01076">
    <property type="entry name" value="ACETATE_KINASE_2"/>
    <property type="match status" value="1"/>
</dbReference>
<organism evidence="13 14">
    <name type="scientific">Synchytrium endobioticum</name>
    <dbReference type="NCBI Taxonomy" id="286115"/>
    <lineage>
        <taxon>Eukaryota</taxon>
        <taxon>Fungi</taxon>
        <taxon>Fungi incertae sedis</taxon>
        <taxon>Chytridiomycota</taxon>
        <taxon>Chytridiomycota incertae sedis</taxon>
        <taxon>Chytridiomycetes</taxon>
        <taxon>Synchytriales</taxon>
        <taxon>Synchytriaceae</taxon>
        <taxon>Synchytrium</taxon>
    </lineage>
</organism>
<keyword evidence="5 12" id="KW-0812">Transmembrane</keyword>
<dbReference type="PANTHER" id="PTHR21060:SF15">
    <property type="entry name" value="ACETATE KINASE-RELATED"/>
    <property type="match status" value="1"/>
</dbReference>
<dbReference type="EMBL" id="QEAN01000101">
    <property type="protein sequence ID" value="TPX48369.1"/>
    <property type="molecule type" value="Genomic_DNA"/>
</dbReference>
<keyword evidence="4" id="KW-0808">Transferase</keyword>
<evidence type="ECO:0000256" key="7">
    <source>
        <dbReference type="ARBA" id="ARBA00022777"/>
    </source>
</evidence>
<dbReference type="InterPro" id="IPR023865">
    <property type="entry name" value="Aliphatic_acid_kinase_CS"/>
</dbReference>
<feature type="region of interest" description="Disordered" evidence="11">
    <location>
        <begin position="325"/>
        <end position="344"/>
    </location>
</feature>
<accession>A0A507D9N5</accession>
<comment type="caution">
    <text evidence="13">The sequence shown here is derived from an EMBL/GenBank/DDBJ whole genome shotgun (WGS) entry which is preliminary data.</text>
</comment>
<name>A0A507D9N5_9FUNG</name>
<evidence type="ECO:0000256" key="1">
    <source>
        <dbReference type="ARBA" id="ARBA00004141"/>
    </source>
</evidence>
<gene>
    <name evidence="13" type="ORF">SeMB42_g03026</name>
</gene>
<keyword evidence="7 13" id="KW-0418">Kinase</keyword>
<keyword evidence="6" id="KW-0547">Nucleotide-binding</keyword>
<evidence type="ECO:0000256" key="12">
    <source>
        <dbReference type="SAM" id="Phobius"/>
    </source>
</evidence>
<dbReference type="Gene3D" id="3.30.420.40">
    <property type="match status" value="1"/>
</dbReference>
<keyword evidence="8" id="KW-0067">ATP-binding</keyword>
<protein>
    <submittedName>
        <fullName evidence="13">Acetate kinase</fullName>
    </submittedName>
</protein>
<sequence>MVRGTELTSFDSCDYTRRIAAVPIPFDIVKTHLQSELRLALRCVPPRYDDLSTYTSTINGWTGGQLTVMAHLFNVGALFILFRETVEGSVILSVLLRAVDKAVDDPIRANQLKWHVWAGVIVGGVISIFVGGGFAVAFWVLGKDVFGNSKGVWEGSFMLLASILLTWLAFGMLKVSNLYAKWEAKIAEHAVSALKKPDFFGFDEPTGKHAHHQNKYLDGLGSIKKPYRIITLHLGNGASACAALDGRSVDTSMGLTPLEGLIMGTRSGDVDASAIFHLSKPHFAAHASPEYDNIRISQAEDILNHASGLKGICGESDFKRIEEILSSPPSKDPGQGTRSNSKTDKLEKYRRTELAIKMFCYRIAKYVASYIVPLGGLPHAIVFSGGIGEHVPRVRRMTCEFLEGLVVKIDESTNDSPGEGDLVDITGKLSLCRVFIVKTDEEGELARHAKAFVD</sequence>
<evidence type="ECO:0000256" key="9">
    <source>
        <dbReference type="ARBA" id="ARBA00022989"/>
    </source>
</evidence>
<dbReference type="AlphaFoldDB" id="A0A507D9N5"/>
<evidence type="ECO:0000256" key="4">
    <source>
        <dbReference type="ARBA" id="ARBA00022679"/>
    </source>
</evidence>
<evidence type="ECO:0000256" key="2">
    <source>
        <dbReference type="ARBA" id="ARBA00008333"/>
    </source>
</evidence>
<dbReference type="GO" id="GO:0033573">
    <property type="term" value="C:high-affinity iron permease complex"/>
    <property type="evidence" value="ECO:0007669"/>
    <property type="project" value="InterPro"/>
</dbReference>
<keyword evidence="3" id="KW-0408">Iron</keyword>
<dbReference type="InterPro" id="IPR004923">
    <property type="entry name" value="FTR1/Fip1/EfeU"/>
</dbReference>
<keyword evidence="10 12" id="KW-0472">Membrane</keyword>
<dbReference type="InterPro" id="IPR043129">
    <property type="entry name" value="ATPase_NBD"/>
</dbReference>
<dbReference type="SUPFAM" id="SSF53067">
    <property type="entry name" value="Actin-like ATPase domain"/>
    <property type="match status" value="1"/>
</dbReference>
<reference evidence="13 14" key="1">
    <citation type="journal article" date="2019" name="Sci. Rep.">
        <title>Comparative genomics of chytrid fungi reveal insights into the obligate biotrophic and pathogenic lifestyle of Synchytrium endobioticum.</title>
        <authorList>
            <person name="van de Vossenberg B.T.L.H."/>
            <person name="Warris S."/>
            <person name="Nguyen H.D.T."/>
            <person name="van Gent-Pelzer M.P.E."/>
            <person name="Joly D.L."/>
            <person name="van de Geest H.C."/>
            <person name="Bonants P.J.M."/>
            <person name="Smith D.S."/>
            <person name="Levesque C.A."/>
            <person name="van der Lee T.A.J."/>
        </authorList>
    </citation>
    <scope>NUCLEOTIDE SEQUENCE [LARGE SCALE GENOMIC DNA]</scope>
    <source>
        <strain evidence="13 14">MB42</strain>
    </source>
</reference>
<evidence type="ECO:0000256" key="5">
    <source>
        <dbReference type="ARBA" id="ARBA00022692"/>
    </source>
</evidence>
<dbReference type="STRING" id="286115.A0A507D9N5"/>
<dbReference type="PANTHER" id="PTHR21060">
    <property type="entry name" value="ACETATE KINASE"/>
    <property type="match status" value="1"/>
</dbReference>
<dbReference type="GO" id="GO:0008776">
    <property type="term" value="F:acetate kinase activity"/>
    <property type="evidence" value="ECO:0007669"/>
    <property type="project" value="TreeGrafter"/>
</dbReference>
<keyword evidence="3" id="KW-0406">Ion transport</keyword>
<keyword evidence="9 12" id="KW-1133">Transmembrane helix</keyword>
<evidence type="ECO:0000313" key="13">
    <source>
        <dbReference type="EMBL" id="TPX48369.1"/>
    </source>
</evidence>
<dbReference type="InterPro" id="IPR000890">
    <property type="entry name" value="Aliphatic_acid_kin_short-chain"/>
</dbReference>
<dbReference type="Pfam" id="PF03239">
    <property type="entry name" value="FTR1"/>
    <property type="match status" value="1"/>
</dbReference>
<keyword evidence="3" id="KW-0813">Transport</keyword>
<keyword evidence="3" id="KW-0410">Iron transport</keyword>
<comment type="similarity">
    <text evidence="2">Belongs to the oxidase-dependent Fe transporter (OFeT) (TC 9.A.10.1) family.</text>
</comment>
<dbReference type="GO" id="GO:0006083">
    <property type="term" value="P:acetate metabolic process"/>
    <property type="evidence" value="ECO:0007669"/>
    <property type="project" value="TreeGrafter"/>
</dbReference>